<protein>
    <submittedName>
        <fullName evidence="1">Uncharacterized protein</fullName>
    </submittedName>
</protein>
<dbReference type="RefSeq" id="WP_151004175.1">
    <property type="nucleotide sequence ID" value="NZ_BPQY01000293.1"/>
</dbReference>
<gene>
    <name evidence="1" type="ORF">F6X53_26945</name>
</gene>
<reference evidence="1 2" key="1">
    <citation type="submission" date="2019-09" db="EMBL/GenBank/DDBJ databases">
        <title>YIM 48816 draft genome.</title>
        <authorList>
            <person name="Jiang L."/>
        </authorList>
    </citation>
    <scope>NUCLEOTIDE SEQUENCE [LARGE SCALE GENOMIC DNA]</scope>
    <source>
        <strain evidence="1 2">YIM 48816</strain>
    </source>
</reference>
<dbReference type="AlphaFoldDB" id="A0A6L3SUG0"/>
<dbReference type="Proteomes" id="UP000474159">
    <property type="component" value="Unassembled WGS sequence"/>
</dbReference>
<organism evidence="1 2">
    <name type="scientific">Methylobacterium soli</name>
    <dbReference type="NCBI Taxonomy" id="553447"/>
    <lineage>
        <taxon>Bacteria</taxon>
        <taxon>Pseudomonadati</taxon>
        <taxon>Pseudomonadota</taxon>
        <taxon>Alphaproteobacteria</taxon>
        <taxon>Hyphomicrobiales</taxon>
        <taxon>Methylobacteriaceae</taxon>
        <taxon>Methylobacterium</taxon>
    </lineage>
</organism>
<comment type="caution">
    <text evidence="1">The sequence shown here is derived from an EMBL/GenBank/DDBJ whole genome shotgun (WGS) entry which is preliminary data.</text>
</comment>
<proteinExistence type="predicted"/>
<dbReference type="EMBL" id="VZZK01000042">
    <property type="protein sequence ID" value="KAB1073543.1"/>
    <property type="molecule type" value="Genomic_DNA"/>
</dbReference>
<evidence type="ECO:0000313" key="1">
    <source>
        <dbReference type="EMBL" id="KAB1073543.1"/>
    </source>
</evidence>
<keyword evidence="2" id="KW-1185">Reference proteome</keyword>
<name>A0A6L3SUG0_9HYPH</name>
<accession>A0A6L3SUG0</accession>
<evidence type="ECO:0000313" key="2">
    <source>
        <dbReference type="Proteomes" id="UP000474159"/>
    </source>
</evidence>
<sequence>MNETPITHAEALEMAQTKAVDSNLARRYVELHAEYAQLREAAEGALRQMGRAAAPDDAYTRAANSLDEVLRSSTRIPS</sequence>